<comment type="catalytic activity">
    <reaction evidence="1">
        <text>ATP + protein L-histidine = ADP + protein N-phospho-L-histidine.</text>
        <dbReference type="EC" id="2.7.13.3"/>
    </reaction>
</comment>
<keyword evidence="4" id="KW-0597">Phosphoprotein</keyword>
<comment type="caution">
    <text evidence="10">The sequence shown here is derived from an EMBL/GenBank/DDBJ whole genome shotgun (WGS) entry which is preliminary data.</text>
</comment>
<dbReference type="SMART" id="SM00387">
    <property type="entry name" value="HATPase_c"/>
    <property type="match status" value="1"/>
</dbReference>
<dbReference type="FunFam" id="3.30.565.10:FF:000006">
    <property type="entry name" value="Sensor histidine kinase WalK"/>
    <property type="match status" value="1"/>
</dbReference>
<dbReference type="InterPro" id="IPR036097">
    <property type="entry name" value="HisK_dim/P_sf"/>
</dbReference>
<dbReference type="GO" id="GO:0000155">
    <property type="term" value="F:phosphorelay sensor kinase activity"/>
    <property type="evidence" value="ECO:0007669"/>
    <property type="project" value="InterPro"/>
</dbReference>
<organism evidence="10 11">
    <name type="scientific">Filimonas effusa</name>
    <dbReference type="NCBI Taxonomy" id="2508721"/>
    <lineage>
        <taxon>Bacteria</taxon>
        <taxon>Pseudomonadati</taxon>
        <taxon>Bacteroidota</taxon>
        <taxon>Chitinophagia</taxon>
        <taxon>Chitinophagales</taxon>
        <taxon>Chitinophagaceae</taxon>
        <taxon>Filimonas</taxon>
    </lineage>
</organism>
<dbReference type="Pfam" id="PF00672">
    <property type="entry name" value="HAMP"/>
    <property type="match status" value="1"/>
</dbReference>
<gene>
    <name evidence="10" type="ORF">ESB13_19820</name>
</gene>
<evidence type="ECO:0000256" key="4">
    <source>
        <dbReference type="ARBA" id="ARBA00022553"/>
    </source>
</evidence>
<evidence type="ECO:0000259" key="8">
    <source>
        <dbReference type="PROSITE" id="PS50109"/>
    </source>
</evidence>
<keyword evidence="7" id="KW-0812">Transmembrane</keyword>
<protein>
    <recommendedName>
        <fullName evidence="3">histidine kinase</fullName>
        <ecNumber evidence="3">2.7.13.3</ecNumber>
    </recommendedName>
</protein>
<dbReference type="PANTHER" id="PTHR43304:SF1">
    <property type="entry name" value="PAC DOMAIN-CONTAINING PROTEIN"/>
    <property type="match status" value="1"/>
</dbReference>
<dbReference type="GO" id="GO:0016020">
    <property type="term" value="C:membrane"/>
    <property type="evidence" value="ECO:0007669"/>
    <property type="project" value="UniProtKB-SubCell"/>
</dbReference>
<dbReference type="SUPFAM" id="SSF55874">
    <property type="entry name" value="ATPase domain of HSP90 chaperone/DNA topoisomerase II/histidine kinase"/>
    <property type="match status" value="1"/>
</dbReference>
<dbReference type="SUPFAM" id="SSF47384">
    <property type="entry name" value="Homodimeric domain of signal transducing histidine kinase"/>
    <property type="match status" value="1"/>
</dbReference>
<feature type="domain" description="HAMP" evidence="9">
    <location>
        <begin position="236"/>
        <end position="288"/>
    </location>
</feature>
<dbReference type="SMART" id="SM00388">
    <property type="entry name" value="HisKA"/>
    <property type="match status" value="1"/>
</dbReference>
<dbReference type="OrthoDB" id="9766459at2"/>
<dbReference type="InterPro" id="IPR003594">
    <property type="entry name" value="HATPase_dom"/>
</dbReference>
<dbReference type="AlphaFoldDB" id="A0A4Q1D0E1"/>
<evidence type="ECO:0000313" key="11">
    <source>
        <dbReference type="Proteomes" id="UP000290545"/>
    </source>
</evidence>
<dbReference type="InterPro" id="IPR052162">
    <property type="entry name" value="Sensor_kinase/Photoreceptor"/>
</dbReference>
<evidence type="ECO:0000256" key="1">
    <source>
        <dbReference type="ARBA" id="ARBA00000085"/>
    </source>
</evidence>
<evidence type="ECO:0000256" key="5">
    <source>
        <dbReference type="ARBA" id="ARBA00022679"/>
    </source>
</evidence>
<dbReference type="CDD" id="cd00082">
    <property type="entry name" value="HisKA"/>
    <property type="match status" value="1"/>
</dbReference>
<dbReference type="Gene3D" id="1.10.287.130">
    <property type="match status" value="1"/>
</dbReference>
<evidence type="ECO:0000256" key="7">
    <source>
        <dbReference type="SAM" id="Phobius"/>
    </source>
</evidence>
<proteinExistence type="predicted"/>
<keyword evidence="11" id="KW-1185">Reference proteome</keyword>
<keyword evidence="7" id="KW-1133">Transmembrane helix</keyword>
<reference evidence="10 11" key="1">
    <citation type="submission" date="2019-01" db="EMBL/GenBank/DDBJ databases">
        <title>Filimonas sp. strain TTM-71.</title>
        <authorList>
            <person name="Chen W.-M."/>
        </authorList>
    </citation>
    <scope>NUCLEOTIDE SEQUENCE [LARGE SCALE GENOMIC DNA]</scope>
    <source>
        <strain evidence="10 11">TTM-71</strain>
    </source>
</reference>
<dbReference type="InterPro" id="IPR005467">
    <property type="entry name" value="His_kinase_dom"/>
</dbReference>
<dbReference type="Gene3D" id="6.10.340.10">
    <property type="match status" value="1"/>
</dbReference>
<dbReference type="PRINTS" id="PR00344">
    <property type="entry name" value="BCTRLSENSOR"/>
</dbReference>
<dbReference type="Pfam" id="PF00512">
    <property type="entry name" value="HisKA"/>
    <property type="match status" value="1"/>
</dbReference>
<dbReference type="PANTHER" id="PTHR43304">
    <property type="entry name" value="PHYTOCHROME-LIKE PROTEIN CPH1"/>
    <property type="match status" value="1"/>
</dbReference>
<accession>A0A4Q1D0E1</accession>
<evidence type="ECO:0000313" key="10">
    <source>
        <dbReference type="EMBL" id="RXK81189.1"/>
    </source>
</evidence>
<feature type="domain" description="Histidine kinase" evidence="8">
    <location>
        <begin position="303"/>
        <end position="516"/>
    </location>
</feature>
<keyword evidence="5" id="KW-0808">Transferase</keyword>
<comment type="subcellular location">
    <subcellularLocation>
        <location evidence="2">Membrane</location>
    </subcellularLocation>
</comment>
<sequence>MLSIIRRFKDISIAKKLYFTVGIMALLIGIELFALFFSLNTLSAIRGFVGGEGLWSKAQKNAVYQLHLYGLSRQEQDYLQFKEYLKVPLGDGRARQEMAKPDMNIEVVRQGFIEGGVHPDDIDGMVKLIRRFHSNYYINQAIVAWTEAEASLWELINIGERLHEELTIGNASPDTIQNLLGRIEPINRSITVREDAFSYALGEGSRWLEHFVLKLLFGVALTVEISGILLAMYVNRRIQIGLHSILDAAKSFAKGDWGHRAKIHARDEIGMVATAYNAMAARLQEHIIEIELKNKELEQLAYVASHDLQEPLRTNASLVELFRSEYGPMLDAQGIQYLDFMSEANNRMQQLTAALLDYNRIGQNKQLEIVNCNTLLQSALNDLHVLLTENKVELKVEVLPQLPAYAVELKLLFQNLITNGIKFQPPGNTPVISIGWERIATGWQFYVCDNGIGIPKDYHEKIFIIFQRLHSRNKYEGTGIGLAHCSKIAALHNGRIWVESNTGEGSCFYFTIETAL</sequence>
<evidence type="ECO:0000256" key="6">
    <source>
        <dbReference type="ARBA" id="ARBA00022777"/>
    </source>
</evidence>
<dbReference type="SMART" id="SM00304">
    <property type="entry name" value="HAMP"/>
    <property type="match status" value="1"/>
</dbReference>
<dbReference type="RefSeq" id="WP_129005443.1">
    <property type="nucleotide sequence ID" value="NZ_SDHZ01000004.1"/>
</dbReference>
<dbReference type="EMBL" id="SDHZ01000004">
    <property type="protein sequence ID" value="RXK81189.1"/>
    <property type="molecule type" value="Genomic_DNA"/>
</dbReference>
<dbReference type="InterPro" id="IPR004358">
    <property type="entry name" value="Sig_transdc_His_kin-like_C"/>
</dbReference>
<dbReference type="InterPro" id="IPR003661">
    <property type="entry name" value="HisK_dim/P_dom"/>
</dbReference>
<keyword evidence="6 10" id="KW-0418">Kinase</keyword>
<dbReference type="PROSITE" id="PS50885">
    <property type="entry name" value="HAMP"/>
    <property type="match status" value="1"/>
</dbReference>
<name>A0A4Q1D0E1_9BACT</name>
<evidence type="ECO:0000259" key="9">
    <source>
        <dbReference type="PROSITE" id="PS50885"/>
    </source>
</evidence>
<dbReference type="InterPro" id="IPR003660">
    <property type="entry name" value="HAMP_dom"/>
</dbReference>
<dbReference type="PROSITE" id="PS50109">
    <property type="entry name" value="HIS_KIN"/>
    <property type="match status" value="1"/>
</dbReference>
<dbReference type="SUPFAM" id="SSF158472">
    <property type="entry name" value="HAMP domain-like"/>
    <property type="match status" value="1"/>
</dbReference>
<dbReference type="CDD" id="cd06225">
    <property type="entry name" value="HAMP"/>
    <property type="match status" value="1"/>
</dbReference>
<dbReference type="Proteomes" id="UP000290545">
    <property type="component" value="Unassembled WGS sequence"/>
</dbReference>
<dbReference type="Gene3D" id="3.30.565.10">
    <property type="entry name" value="Histidine kinase-like ATPase, C-terminal domain"/>
    <property type="match status" value="1"/>
</dbReference>
<dbReference type="InterPro" id="IPR036890">
    <property type="entry name" value="HATPase_C_sf"/>
</dbReference>
<feature type="transmembrane region" description="Helical" evidence="7">
    <location>
        <begin position="17"/>
        <end position="39"/>
    </location>
</feature>
<evidence type="ECO:0000256" key="3">
    <source>
        <dbReference type="ARBA" id="ARBA00012438"/>
    </source>
</evidence>
<dbReference type="Pfam" id="PF02518">
    <property type="entry name" value="HATPase_c"/>
    <property type="match status" value="1"/>
</dbReference>
<keyword evidence="7" id="KW-0472">Membrane</keyword>
<evidence type="ECO:0000256" key="2">
    <source>
        <dbReference type="ARBA" id="ARBA00004370"/>
    </source>
</evidence>
<dbReference type="EC" id="2.7.13.3" evidence="3"/>